<sequence>MKSMPRHIQIIPYFIPLVLAVYLSLQIRYSADRLLPLLVFIFAVVTILYLYKSIGSRKYALYSWENFRYQIYLPEYISKADRIRIYFYNSSKHPVYIDNLTIEFTQKTI</sequence>
<proteinExistence type="predicted"/>
<protein>
    <submittedName>
        <fullName evidence="2">Uncharacterized protein</fullName>
    </submittedName>
</protein>
<accession>A0A3B0TTX7</accession>
<keyword evidence="1" id="KW-1133">Transmembrane helix</keyword>
<dbReference type="AlphaFoldDB" id="A0A3B0TTX7"/>
<evidence type="ECO:0000313" key="2">
    <source>
        <dbReference type="EMBL" id="VAW20170.1"/>
    </source>
</evidence>
<reference evidence="2" key="1">
    <citation type="submission" date="2018-06" db="EMBL/GenBank/DDBJ databases">
        <authorList>
            <person name="Zhirakovskaya E."/>
        </authorList>
    </citation>
    <scope>NUCLEOTIDE SEQUENCE</scope>
</reference>
<gene>
    <name evidence="2" type="ORF">MNBD_BACTEROID01-312</name>
</gene>
<name>A0A3B0TTX7_9ZZZZ</name>
<feature type="transmembrane region" description="Helical" evidence="1">
    <location>
        <begin position="33"/>
        <end position="51"/>
    </location>
</feature>
<organism evidence="2">
    <name type="scientific">hydrothermal vent metagenome</name>
    <dbReference type="NCBI Taxonomy" id="652676"/>
    <lineage>
        <taxon>unclassified sequences</taxon>
        <taxon>metagenomes</taxon>
        <taxon>ecological metagenomes</taxon>
    </lineage>
</organism>
<evidence type="ECO:0000256" key="1">
    <source>
        <dbReference type="SAM" id="Phobius"/>
    </source>
</evidence>
<dbReference type="EMBL" id="UOEP01000114">
    <property type="protein sequence ID" value="VAW20170.1"/>
    <property type="molecule type" value="Genomic_DNA"/>
</dbReference>
<feature type="transmembrane region" description="Helical" evidence="1">
    <location>
        <begin position="7"/>
        <end position="27"/>
    </location>
</feature>
<keyword evidence="1" id="KW-0812">Transmembrane</keyword>
<keyword evidence="1" id="KW-0472">Membrane</keyword>